<feature type="region of interest" description="Disordered" evidence="3">
    <location>
        <begin position="138"/>
        <end position="181"/>
    </location>
</feature>
<dbReference type="GO" id="GO:0005524">
    <property type="term" value="F:ATP binding"/>
    <property type="evidence" value="ECO:0007669"/>
    <property type="project" value="UniProtKB-KW"/>
</dbReference>
<keyword evidence="4" id="KW-0418">Kinase</keyword>
<keyword evidence="1" id="KW-0547">Nucleotide-binding</keyword>
<proteinExistence type="predicted"/>
<organism evidence="4 5">
    <name type="scientific">Kineococcus aurantiacus</name>
    <dbReference type="NCBI Taxonomy" id="37633"/>
    <lineage>
        <taxon>Bacteria</taxon>
        <taxon>Bacillati</taxon>
        <taxon>Actinomycetota</taxon>
        <taxon>Actinomycetes</taxon>
        <taxon>Kineosporiales</taxon>
        <taxon>Kineosporiaceae</taxon>
        <taxon>Kineococcus</taxon>
    </lineage>
</organism>
<dbReference type="InterPro" id="IPR027417">
    <property type="entry name" value="P-loop_NTPase"/>
</dbReference>
<keyword evidence="5" id="KW-1185">Reference proteome</keyword>
<keyword evidence="2" id="KW-0067">ATP-binding</keyword>
<evidence type="ECO:0000256" key="3">
    <source>
        <dbReference type="SAM" id="MobiDB-lite"/>
    </source>
</evidence>
<dbReference type="InterPro" id="IPR001977">
    <property type="entry name" value="Depp_CoAkinase"/>
</dbReference>
<dbReference type="CDD" id="cd02022">
    <property type="entry name" value="DPCK"/>
    <property type="match status" value="1"/>
</dbReference>
<evidence type="ECO:0000313" key="4">
    <source>
        <dbReference type="EMBL" id="NYD20727.1"/>
    </source>
</evidence>
<accession>A0A7Y9DJE6</accession>
<dbReference type="PANTHER" id="PTHR10695">
    <property type="entry name" value="DEPHOSPHO-COA KINASE-RELATED"/>
    <property type="match status" value="1"/>
</dbReference>
<dbReference type="EMBL" id="JACCBB010000001">
    <property type="protein sequence ID" value="NYD20727.1"/>
    <property type="molecule type" value="Genomic_DNA"/>
</dbReference>
<keyword evidence="4" id="KW-0808">Transferase</keyword>
<dbReference type="Gene3D" id="3.40.50.300">
    <property type="entry name" value="P-loop containing nucleotide triphosphate hydrolases"/>
    <property type="match status" value="1"/>
</dbReference>
<dbReference type="EC" id="2.7.1.24" evidence="4"/>
<gene>
    <name evidence="4" type="ORF">BJ968_000267</name>
</gene>
<evidence type="ECO:0000256" key="1">
    <source>
        <dbReference type="ARBA" id="ARBA00022741"/>
    </source>
</evidence>
<protein>
    <submittedName>
        <fullName evidence="4">Dephospho-CoA kinase</fullName>
        <ecNumber evidence="4">2.7.1.24</ecNumber>
    </submittedName>
</protein>
<dbReference type="PANTHER" id="PTHR10695:SF46">
    <property type="entry name" value="BIFUNCTIONAL COENZYME A SYNTHASE-RELATED"/>
    <property type="match status" value="1"/>
</dbReference>
<evidence type="ECO:0000313" key="5">
    <source>
        <dbReference type="Proteomes" id="UP000521922"/>
    </source>
</evidence>
<dbReference type="Proteomes" id="UP000521922">
    <property type="component" value="Unassembled WGS sequence"/>
</dbReference>
<evidence type="ECO:0000256" key="2">
    <source>
        <dbReference type="ARBA" id="ARBA00022840"/>
    </source>
</evidence>
<dbReference type="PROSITE" id="PS51219">
    <property type="entry name" value="DPCK"/>
    <property type="match status" value="1"/>
</dbReference>
<sequence>MAQVVFGDPQRRAALDAIVHPLVAARRAELVAAAPDDAVVVEDVPLLVETGAAPGYPLVVVVDAEADERVRRLVAERGMSEADARARLAAQATDGERRAAADVLLPNPRRAPGSAPDPLPRLVERLWHDRLVPFEAGLRAGRPGPLPPGAPGPGEAERARRRVARATGGDVRPRPGDSWPLRLDVERARPPAGGDLDAALRAVGYVRAGQGWFASADPGCAVVVEEVDPPARRARVGGPA</sequence>
<reference evidence="4 5" key="1">
    <citation type="submission" date="2020-07" db="EMBL/GenBank/DDBJ databases">
        <title>Sequencing the genomes of 1000 actinobacteria strains.</title>
        <authorList>
            <person name="Klenk H.-P."/>
        </authorList>
    </citation>
    <scope>NUCLEOTIDE SEQUENCE [LARGE SCALE GENOMIC DNA]</scope>
    <source>
        <strain evidence="4 5">DSM 7487</strain>
    </source>
</reference>
<dbReference type="Pfam" id="PF01121">
    <property type="entry name" value="CoaE"/>
    <property type="match status" value="1"/>
</dbReference>
<dbReference type="GO" id="GO:0015937">
    <property type="term" value="P:coenzyme A biosynthetic process"/>
    <property type="evidence" value="ECO:0007669"/>
    <property type="project" value="InterPro"/>
</dbReference>
<name>A0A7Y9DJE6_9ACTN</name>
<dbReference type="GO" id="GO:0004140">
    <property type="term" value="F:dephospho-CoA kinase activity"/>
    <property type="evidence" value="ECO:0007669"/>
    <property type="project" value="UniProtKB-EC"/>
</dbReference>
<dbReference type="AlphaFoldDB" id="A0A7Y9DJE6"/>
<dbReference type="SUPFAM" id="SSF52540">
    <property type="entry name" value="P-loop containing nucleoside triphosphate hydrolases"/>
    <property type="match status" value="1"/>
</dbReference>
<comment type="caution">
    <text evidence="4">The sequence shown here is derived from an EMBL/GenBank/DDBJ whole genome shotgun (WGS) entry which is preliminary data.</text>
</comment>